<comment type="caution">
    <text evidence="1">The sequence shown here is derived from an EMBL/GenBank/DDBJ whole genome shotgun (WGS) entry which is preliminary data.</text>
</comment>
<proteinExistence type="predicted"/>
<protein>
    <submittedName>
        <fullName evidence="1">Uncharacterized protein</fullName>
    </submittedName>
</protein>
<gene>
    <name evidence="1" type="ORF">IAB14_04200</name>
</gene>
<reference evidence="1" key="2">
    <citation type="journal article" date="2021" name="PeerJ">
        <title>Extensive microbial diversity within the chicken gut microbiome revealed by metagenomics and culture.</title>
        <authorList>
            <person name="Gilroy R."/>
            <person name="Ravi A."/>
            <person name="Getino M."/>
            <person name="Pursley I."/>
            <person name="Horton D.L."/>
            <person name="Alikhan N.F."/>
            <person name="Baker D."/>
            <person name="Gharbi K."/>
            <person name="Hall N."/>
            <person name="Watson M."/>
            <person name="Adriaenssens E.M."/>
            <person name="Foster-Nyarko E."/>
            <person name="Jarju S."/>
            <person name="Secka A."/>
            <person name="Antonio M."/>
            <person name="Oren A."/>
            <person name="Chaudhuri R.R."/>
            <person name="La Ragione R."/>
            <person name="Hildebrand F."/>
            <person name="Pallen M.J."/>
        </authorList>
    </citation>
    <scope>NUCLEOTIDE SEQUENCE</scope>
    <source>
        <strain evidence="1">23406</strain>
    </source>
</reference>
<evidence type="ECO:0000313" key="2">
    <source>
        <dbReference type="Proteomes" id="UP000886891"/>
    </source>
</evidence>
<sequence length="140" mass="16293">MNAKLTIDFLSGVEFFFHTRCKLEKGDNRVEITFTETVPGAEINTTIGFLGKRVTVFRAVRVREWMPDTVDFDQFFVLDESSERYARALLHLEKFELFLLAEGLQVEYTEDGVEAKIRCFMGYEDARSDEMTLRLICRAE</sequence>
<accession>A0A9D1NC62</accession>
<dbReference type="AlphaFoldDB" id="A0A9D1NC62"/>
<dbReference type="Proteomes" id="UP000886891">
    <property type="component" value="Unassembled WGS sequence"/>
</dbReference>
<dbReference type="EMBL" id="DVOH01000030">
    <property type="protein sequence ID" value="HIV00300.1"/>
    <property type="molecule type" value="Genomic_DNA"/>
</dbReference>
<name>A0A9D1NC62_9FIRM</name>
<reference evidence="1" key="1">
    <citation type="submission" date="2020-10" db="EMBL/GenBank/DDBJ databases">
        <authorList>
            <person name="Gilroy R."/>
        </authorList>
    </citation>
    <scope>NUCLEOTIDE SEQUENCE</scope>
    <source>
        <strain evidence="1">23406</strain>
    </source>
</reference>
<evidence type="ECO:0000313" key="1">
    <source>
        <dbReference type="EMBL" id="HIV00300.1"/>
    </source>
</evidence>
<organism evidence="1 2">
    <name type="scientific">Candidatus Stercoripulliclostridium merdipullorum</name>
    <dbReference type="NCBI Taxonomy" id="2840952"/>
    <lineage>
        <taxon>Bacteria</taxon>
        <taxon>Bacillati</taxon>
        <taxon>Bacillota</taxon>
        <taxon>Clostridia</taxon>
        <taxon>Eubacteriales</taxon>
        <taxon>Candidatus Stercoripulliclostridium</taxon>
    </lineage>
</organism>